<comment type="caution">
    <text evidence="1">The sequence shown here is derived from an EMBL/GenBank/DDBJ whole genome shotgun (WGS) entry which is preliminary data.</text>
</comment>
<dbReference type="GeneID" id="87871824"/>
<gene>
    <name evidence="1" type="ORF">B0T23DRAFT_2603</name>
</gene>
<sequence length="284" mass="31523">MRHAEQDGNQSITSLEYHFSGDRLLASISCITTHDVPRKIAQCGAHENYFPLRYFLSDHHVCAGSAASWQQLARSYAGPCWSSIASISRPTASRRSISRIGFLSLYPGYPCNLSNPRVQQTDTVYDMSSITAETSRRPVAHHSQIHMTVWTHALCLARPTPECWSPRSSFFGAHLFATRDEQLLNELATVAESSGASESPVLSSWDLLRLPQTQTEPSLFHIYTPCSWLPWECNTVINGFLHFQIRGIASCPNPHSLLQAMAARAYVIHTGRGLVVNCAVIPLA</sequence>
<protein>
    <submittedName>
        <fullName evidence="1">Uncharacterized protein</fullName>
    </submittedName>
</protein>
<reference evidence="1 2" key="1">
    <citation type="journal article" date="2023" name="Mol. Phylogenet. Evol.">
        <title>Genome-scale phylogeny and comparative genomics of the fungal order Sordariales.</title>
        <authorList>
            <person name="Hensen N."/>
            <person name="Bonometti L."/>
            <person name="Westerberg I."/>
            <person name="Brannstrom I.O."/>
            <person name="Guillou S."/>
            <person name="Cros-Aarteil S."/>
            <person name="Calhoun S."/>
            <person name="Haridas S."/>
            <person name="Kuo A."/>
            <person name="Mondo S."/>
            <person name="Pangilinan J."/>
            <person name="Riley R."/>
            <person name="LaButti K."/>
            <person name="Andreopoulos B."/>
            <person name="Lipzen A."/>
            <person name="Chen C."/>
            <person name="Yan M."/>
            <person name="Daum C."/>
            <person name="Ng V."/>
            <person name="Clum A."/>
            <person name="Steindorff A."/>
            <person name="Ohm R.A."/>
            <person name="Martin F."/>
            <person name="Silar P."/>
            <person name="Natvig D.O."/>
            <person name="Lalanne C."/>
            <person name="Gautier V."/>
            <person name="Ament-Velasquez S.L."/>
            <person name="Kruys A."/>
            <person name="Hutchinson M.I."/>
            <person name="Powell A.J."/>
            <person name="Barry K."/>
            <person name="Miller A.N."/>
            <person name="Grigoriev I.V."/>
            <person name="Debuchy R."/>
            <person name="Gladieux P."/>
            <person name="Hiltunen Thoren M."/>
            <person name="Johannesson H."/>
        </authorList>
    </citation>
    <scope>NUCLEOTIDE SEQUENCE [LARGE SCALE GENOMIC DNA]</scope>
    <source>
        <strain evidence="1 2">FGSC 10403</strain>
    </source>
</reference>
<dbReference type="Proteomes" id="UP001285908">
    <property type="component" value="Unassembled WGS sequence"/>
</dbReference>
<dbReference type="EMBL" id="JAULSX010000001">
    <property type="protein sequence ID" value="KAK3498857.1"/>
    <property type="molecule type" value="Genomic_DNA"/>
</dbReference>
<dbReference type="RefSeq" id="XP_062696490.1">
    <property type="nucleotide sequence ID" value="XM_062834202.1"/>
</dbReference>
<evidence type="ECO:0000313" key="1">
    <source>
        <dbReference type="EMBL" id="KAK3498857.1"/>
    </source>
</evidence>
<evidence type="ECO:0000313" key="2">
    <source>
        <dbReference type="Proteomes" id="UP001285908"/>
    </source>
</evidence>
<dbReference type="AlphaFoldDB" id="A0AAJ0IEG4"/>
<organism evidence="1 2">
    <name type="scientific">Neurospora hispaniola</name>
    <dbReference type="NCBI Taxonomy" id="588809"/>
    <lineage>
        <taxon>Eukaryota</taxon>
        <taxon>Fungi</taxon>
        <taxon>Dikarya</taxon>
        <taxon>Ascomycota</taxon>
        <taxon>Pezizomycotina</taxon>
        <taxon>Sordariomycetes</taxon>
        <taxon>Sordariomycetidae</taxon>
        <taxon>Sordariales</taxon>
        <taxon>Sordariaceae</taxon>
        <taxon>Neurospora</taxon>
    </lineage>
</organism>
<name>A0AAJ0IEG4_9PEZI</name>
<accession>A0AAJ0IEG4</accession>
<keyword evidence="2" id="KW-1185">Reference proteome</keyword>
<proteinExistence type="predicted"/>